<accession>A0A7J8E300</accession>
<proteinExistence type="predicted"/>
<keyword evidence="1" id="KW-0472">Membrane</keyword>
<evidence type="ECO:0000256" key="1">
    <source>
        <dbReference type="SAM" id="Phobius"/>
    </source>
</evidence>
<keyword evidence="1" id="KW-1133">Transmembrane helix</keyword>
<keyword evidence="1" id="KW-0812">Transmembrane</keyword>
<name>A0A7J8E300_MOLMO</name>
<comment type="caution">
    <text evidence="2">The sequence shown here is derived from an EMBL/GenBank/DDBJ whole genome shotgun (WGS) entry which is preliminary data.</text>
</comment>
<protein>
    <submittedName>
        <fullName evidence="2">Uncharacterized protein</fullName>
    </submittedName>
</protein>
<reference evidence="2 3" key="1">
    <citation type="journal article" date="2020" name="Nature">
        <title>Six reference-quality genomes reveal evolution of bat adaptations.</title>
        <authorList>
            <person name="Jebb D."/>
            <person name="Huang Z."/>
            <person name="Pippel M."/>
            <person name="Hughes G.M."/>
            <person name="Lavrichenko K."/>
            <person name="Devanna P."/>
            <person name="Winkler S."/>
            <person name="Jermiin L.S."/>
            <person name="Skirmuntt E.C."/>
            <person name="Katzourakis A."/>
            <person name="Burkitt-Gray L."/>
            <person name="Ray D.A."/>
            <person name="Sullivan K.A.M."/>
            <person name="Roscito J.G."/>
            <person name="Kirilenko B.M."/>
            <person name="Davalos L.M."/>
            <person name="Corthals A.P."/>
            <person name="Power M.L."/>
            <person name="Jones G."/>
            <person name="Ransome R.D."/>
            <person name="Dechmann D.K.N."/>
            <person name="Locatelli A.G."/>
            <person name="Puechmaille S.J."/>
            <person name="Fedrigo O."/>
            <person name="Jarvis E.D."/>
            <person name="Hiller M."/>
            <person name="Vernes S.C."/>
            <person name="Myers E.W."/>
            <person name="Teeling E.C."/>
        </authorList>
    </citation>
    <scope>NUCLEOTIDE SEQUENCE [LARGE SCALE GENOMIC DNA]</scope>
    <source>
        <strain evidence="2">MMolMol1</strain>
        <tissue evidence="2">Muscle</tissue>
    </source>
</reference>
<dbReference type="EMBL" id="JACASF010000015">
    <property type="protein sequence ID" value="KAF6429740.1"/>
    <property type="molecule type" value="Genomic_DNA"/>
</dbReference>
<gene>
    <name evidence="2" type="ORF">HJG59_009060</name>
</gene>
<keyword evidence="3" id="KW-1185">Reference proteome</keyword>
<feature type="transmembrane region" description="Helical" evidence="1">
    <location>
        <begin position="96"/>
        <end position="114"/>
    </location>
</feature>
<evidence type="ECO:0000313" key="2">
    <source>
        <dbReference type="EMBL" id="KAF6429740.1"/>
    </source>
</evidence>
<dbReference type="InParanoid" id="A0A7J8E300"/>
<sequence>MFSSFFLHWNESLRIIHASPLFYLLSPQLSKIPLIPPIECLKFFPFLRLLPRLEFSPVISACNTLLIIIPMLSFFSSPVDCRIKFRCPNKTYCGLAQFYLHSTVFIFMHSLFYLKQICLF</sequence>
<evidence type="ECO:0000313" key="3">
    <source>
        <dbReference type="Proteomes" id="UP000550707"/>
    </source>
</evidence>
<dbReference type="AlphaFoldDB" id="A0A7J8E300"/>
<dbReference type="Proteomes" id="UP000550707">
    <property type="component" value="Unassembled WGS sequence"/>
</dbReference>
<organism evidence="2 3">
    <name type="scientific">Molossus molossus</name>
    <name type="common">Pallas' mastiff bat</name>
    <name type="synonym">Vespertilio molossus</name>
    <dbReference type="NCBI Taxonomy" id="27622"/>
    <lineage>
        <taxon>Eukaryota</taxon>
        <taxon>Metazoa</taxon>
        <taxon>Chordata</taxon>
        <taxon>Craniata</taxon>
        <taxon>Vertebrata</taxon>
        <taxon>Euteleostomi</taxon>
        <taxon>Mammalia</taxon>
        <taxon>Eutheria</taxon>
        <taxon>Laurasiatheria</taxon>
        <taxon>Chiroptera</taxon>
        <taxon>Yangochiroptera</taxon>
        <taxon>Molossidae</taxon>
        <taxon>Molossus</taxon>
    </lineage>
</organism>
<feature type="transmembrane region" description="Helical" evidence="1">
    <location>
        <begin position="55"/>
        <end position="75"/>
    </location>
</feature>